<evidence type="ECO:0000313" key="3">
    <source>
        <dbReference type="Proteomes" id="UP000246635"/>
    </source>
</evidence>
<evidence type="ECO:0000313" key="2">
    <source>
        <dbReference type="EMBL" id="PWW01221.1"/>
    </source>
</evidence>
<comment type="caution">
    <text evidence="2">The sequence shown here is derived from an EMBL/GenBank/DDBJ whole genome shotgun (WGS) entry which is preliminary data.</text>
</comment>
<feature type="transmembrane region" description="Helical" evidence="1">
    <location>
        <begin position="83"/>
        <end position="102"/>
    </location>
</feature>
<accession>A0A2V2YT71</accession>
<keyword evidence="1" id="KW-0812">Transmembrane</keyword>
<protein>
    <recommendedName>
        <fullName evidence="4">Flp pilus assembly protein TadB</fullName>
    </recommendedName>
</protein>
<dbReference type="AlphaFoldDB" id="A0A2V2YT71"/>
<feature type="transmembrane region" description="Helical" evidence="1">
    <location>
        <begin position="108"/>
        <end position="131"/>
    </location>
</feature>
<dbReference type="Proteomes" id="UP000246635">
    <property type="component" value="Unassembled WGS sequence"/>
</dbReference>
<gene>
    <name evidence="2" type="ORF">DFQ01_110111</name>
</gene>
<keyword evidence="1" id="KW-1133">Transmembrane helix</keyword>
<evidence type="ECO:0008006" key="4">
    <source>
        <dbReference type="Google" id="ProtNLM"/>
    </source>
</evidence>
<feature type="transmembrane region" description="Helical" evidence="1">
    <location>
        <begin position="256"/>
        <end position="276"/>
    </location>
</feature>
<reference evidence="2 3" key="1">
    <citation type="submission" date="2018-05" db="EMBL/GenBank/DDBJ databases">
        <title>Genomic Encyclopedia of Type Strains, Phase III (KMG-III): the genomes of soil and plant-associated and newly described type strains.</title>
        <authorList>
            <person name="Whitman W."/>
        </authorList>
    </citation>
    <scope>NUCLEOTIDE SEQUENCE [LARGE SCALE GENOMIC DNA]</scope>
    <source>
        <strain evidence="2 3">CECT 5696</strain>
    </source>
</reference>
<organism evidence="2 3">
    <name type="scientific">Paenibacillus cellulosilyticus</name>
    <dbReference type="NCBI Taxonomy" id="375489"/>
    <lineage>
        <taxon>Bacteria</taxon>
        <taxon>Bacillati</taxon>
        <taxon>Bacillota</taxon>
        <taxon>Bacilli</taxon>
        <taxon>Bacillales</taxon>
        <taxon>Paenibacillaceae</taxon>
        <taxon>Paenibacillus</taxon>
    </lineage>
</organism>
<keyword evidence="3" id="KW-1185">Reference proteome</keyword>
<dbReference type="EMBL" id="QGTQ01000010">
    <property type="protein sequence ID" value="PWW01221.1"/>
    <property type="molecule type" value="Genomic_DNA"/>
</dbReference>
<name>A0A2V2YT71_9BACL</name>
<feature type="transmembrane region" description="Helical" evidence="1">
    <location>
        <begin position="6"/>
        <end position="28"/>
    </location>
</feature>
<keyword evidence="1" id="KW-0472">Membrane</keyword>
<evidence type="ECO:0000256" key="1">
    <source>
        <dbReference type="SAM" id="Phobius"/>
    </source>
</evidence>
<sequence>MVVTIWKVFIFVVIPILFVFMVHELIYLRKKPQSPLKRLKYSLDEHMLVMQRLYQDERLDSAFRTAGMPAALTAWQYRFFRDGLFIVWVIYLHAVVLVHTHTYPIKGMILLAVCYVLSWSGHRYFPVRLLLDAFQKDRQAKKNDEVFDLYLLLSNDYHAESAVHYQSVYRKLSEYSRYMKALRKDLDQLLFEYPIDSGRAFKQFGERVGTKESRSLASLLERIDHANPEVAVDLLDENYESFLDFRRQRRKRKLKLNGYFGFMVVFVSVLTLVYFMNVSTNVYKSMLLEVLNQ</sequence>
<proteinExistence type="predicted"/>